<name>A0A0W8CT32_PHYNI</name>
<dbReference type="PANTHER" id="PTHR48472:SF1">
    <property type="entry name" value="TC1-LIKE TRANSPOSASE DDE DOMAIN-CONTAINING PROTEIN"/>
    <property type="match status" value="1"/>
</dbReference>
<gene>
    <name evidence="1" type="ORF">AM587_10009263</name>
</gene>
<dbReference type="PANTHER" id="PTHR48472">
    <property type="entry name" value="TC1-LIKE TRANSPOSASE DDE DOMAIN-CONTAINING PROTEIN"/>
    <property type="match status" value="1"/>
</dbReference>
<dbReference type="STRING" id="4790.A0A0W8CT32"/>
<evidence type="ECO:0000313" key="2">
    <source>
        <dbReference type="Proteomes" id="UP000052943"/>
    </source>
</evidence>
<dbReference type="SUPFAM" id="SSF46689">
    <property type="entry name" value="Homeodomain-like"/>
    <property type="match status" value="1"/>
</dbReference>
<dbReference type="InterPro" id="IPR009057">
    <property type="entry name" value="Homeodomain-like_sf"/>
</dbReference>
<dbReference type="OrthoDB" id="128570at2759"/>
<comment type="caution">
    <text evidence="1">The sequence shown here is derived from an EMBL/GenBank/DDBJ whole genome shotgun (WGS) entry which is preliminary data.</text>
</comment>
<organism evidence="1 2">
    <name type="scientific">Phytophthora nicotianae</name>
    <name type="common">Potato buckeye rot agent</name>
    <name type="synonym">Phytophthora parasitica</name>
    <dbReference type="NCBI Taxonomy" id="4792"/>
    <lineage>
        <taxon>Eukaryota</taxon>
        <taxon>Sar</taxon>
        <taxon>Stramenopiles</taxon>
        <taxon>Oomycota</taxon>
        <taxon>Peronosporomycetes</taxon>
        <taxon>Peronosporales</taxon>
        <taxon>Peronosporaceae</taxon>
        <taxon>Phytophthora</taxon>
    </lineage>
</organism>
<dbReference type="EMBL" id="LNFO01002045">
    <property type="protein sequence ID" value="KUF87389.1"/>
    <property type="molecule type" value="Genomic_DNA"/>
</dbReference>
<accession>A0A0W8CT32</accession>
<reference evidence="1 2" key="1">
    <citation type="submission" date="2015-11" db="EMBL/GenBank/DDBJ databases">
        <title>Genomes and virulence difference between two physiological races of Phytophthora nicotianae.</title>
        <authorList>
            <person name="Liu H."/>
            <person name="Ma X."/>
            <person name="Yu H."/>
            <person name="Fang D."/>
            <person name="Li Y."/>
            <person name="Wang X."/>
            <person name="Wang W."/>
            <person name="Dong Y."/>
            <person name="Xiao B."/>
        </authorList>
    </citation>
    <scope>NUCLEOTIDE SEQUENCE [LARGE SCALE GENOMIC DNA]</scope>
    <source>
        <strain evidence="2">race 0</strain>
    </source>
</reference>
<evidence type="ECO:0000313" key="1">
    <source>
        <dbReference type="EMBL" id="KUF87389.1"/>
    </source>
</evidence>
<dbReference type="Proteomes" id="UP000052943">
    <property type="component" value="Unassembled WGS sequence"/>
</dbReference>
<proteinExistence type="predicted"/>
<protein>
    <submittedName>
        <fullName evidence="1">Uncharacterized protein</fullName>
    </submittedName>
</protein>
<sequence length="211" mass="24653">MTFSVDLRWRAIVLVYVYNIDRSTVSSVLGVSARSLERWYTQFRKTGNVSSERKNKNKTSRWPPDVCNFVKKYVTANPCFYFEELREELRANFSDLLNISDSSICRALRFDLGLTRKVLTKRASESIPRERREYVQRLLPYYCGPDQLVFVDETSKDARSVLRKYGWSSEISLPIFAETCRMPHSLQLHVKLALPLLKYRKIALRGVVARL</sequence>
<dbReference type="AlphaFoldDB" id="A0A0W8CT32"/>